<evidence type="ECO:0000256" key="6">
    <source>
        <dbReference type="ARBA" id="ARBA00022989"/>
    </source>
</evidence>
<feature type="transmembrane region" description="Helical" evidence="9">
    <location>
        <begin position="156"/>
        <end position="177"/>
    </location>
</feature>
<dbReference type="HOGENOM" id="CLU_019563_3_0_6"/>
<dbReference type="HAMAP" id="MF_01148">
    <property type="entry name" value="Lnt"/>
    <property type="match status" value="1"/>
</dbReference>
<evidence type="ECO:0000256" key="8">
    <source>
        <dbReference type="ARBA" id="ARBA00023315"/>
    </source>
</evidence>
<evidence type="ECO:0000259" key="10">
    <source>
        <dbReference type="PROSITE" id="PS50263"/>
    </source>
</evidence>
<dbReference type="EC" id="2.3.1.269" evidence="9"/>
<dbReference type="Pfam" id="PF00795">
    <property type="entry name" value="CN_hydrolase"/>
    <property type="match status" value="1"/>
</dbReference>
<feature type="transmembrane region" description="Helical" evidence="9">
    <location>
        <begin position="483"/>
        <end position="500"/>
    </location>
</feature>
<accession>Q1YQW0</accession>
<proteinExistence type="inferred from homology"/>
<dbReference type="Gene3D" id="3.60.110.10">
    <property type="entry name" value="Carbon-nitrogen hydrolase"/>
    <property type="match status" value="1"/>
</dbReference>
<sequence length="512" mass="56624">MMRSARGQTFLLLFASGAMLPMALAPFNFWPIAIPCIAVLFYKLQHQTVKQALVKAGVFGFAMFFAGVSWVYISIHEHGFIPAPLALLTTALFCLFLALLFALPFALSALIPQHSTSWLLGLPAVWVLSEWFRSWMFTGFPWLYAGYIHTDTWLNGWAPIGGVMWLSFITALAAATLAQLGQSLLKGKASGERQPIPATLKLSLLIIITVTVSGRLLQTVSWTQETGKNLSVVLIQPNTDQNKKWSPSERQNIFTQLQQQSEPYWGADLIVWPEAAVPAIPQSVSEFLVGIDNRAKVNQTALLTGIPTKDWQSGKYYNSVLALGAASGQYDKTRLVPFGEYVPFEAVLRGLIRFFNLPMSSFSLGASDQSLLTIAGEPLATAICYEIVYPNLVARISREATMLLTVSNDAWFGDSFAPQQHMQMARMRAIEVAKPMLRGTNNGVTAIVDHRGSIEQQLDQFSTGELRGNVLPRAGKTFFARTGSWPVVIMALLICSVLIIRRHLKERLGKQI</sequence>
<feature type="transmembrane region" description="Helical" evidence="9">
    <location>
        <begin position="56"/>
        <end position="73"/>
    </location>
</feature>
<keyword evidence="5 9" id="KW-0812">Transmembrane</keyword>
<reference evidence="11 12" key="1">
    <citation type="submission" date="2006-03" db="EMBL/GenBank/DDBJ databases">
        <authorList>
            <person name="Giovannoni S.J."/>
            <person name="Cho J.-C."/>
            <person name="Ferriera S."/>
            <person name="Johnson J."/>
            <person name="Kravitz S."/>
            <person name="Halpern A."/>
            <person name="Remington K."/>
            <person name="Beeson K."/>
            <person name="Tran B."/>
            <person name="Rogers Y.-H."/>
            <person name="Friedman R."/>
            <person name="Venter J.C."/>
        </authorList>
    </citation>
    <scope>NUCLEOTIDE SEQUENCE [LARGE SCALE GENOMIC DNA]</scope>
    <source>
        <strain evidence="11 12">HTCC2207</strain>
    </source>
</reference>
<dbReference type="CDD" id="cd07571">
    <property type="entry name" value="ALP_N-acyl_transferase"/>
    <property type="match status" value="1"/>
</dbReference>
<dbReference type="Proteomes" id="UP000005555">
    <property type="component" value="Unassembled WGS sequence"/>
</dbReference>
<dbReference type="PROSITE" id="PS50263">
    <property type="entry name" value="CN_HYDROLASE"/>
    <property type="match status" value="1"/>
</dbReference>
<feature type="domain" description="CN hydrolase" evidence="10">
    <location>
        <begin position="235"/>
        <end position="472"/>
    </location>
</feature>
<name>Q1YQW0_9GAMM</name>
<evidence type="ECO:0000256" key="2">
    <source>
        <dbReference type="ARBA" id="ARBA00010065"/>
    </source>
</evidence>
<keyword evidence="11" id="KW-0449">Lipoprotein</keyword>
<dbReference type="PANTHER" id="PTHR38686">
    <property type="entry name" value="APOLIPOPROTEIN N-ACYLTRANSFERASE"/>
    <property type="match status" value="1"/>
</dbReference>
<keyword evidence="7 9" id="KW-0472">Membrane</keyword>
<comment type="caution">
    <text evidence="9">Lacks conserved residue(s) required for the propagation of feature annotation.</text>
</comment>
<keyword evidence="8 9" id="KW-0012">Acyltransferase</keyword>
<dbReference type="AlphaFoldDB" id="Q1YQW0"/>
<dbReference type="InterPro" id="IPR045378">
    <property type="entry name" value="LNT_N"/>
</dbReference>
<evidence type="ECO:0000256" key="4">
    <source>
        <dbReference type="ARBA" id="ARBA00022679"/>
    </source>
</evidence>
<dbReference type="PANTHER" id="PTHR38686:SF1">
    <property type="entry name" value="APOLIPOPROTEIN N-ACYLTRANSFERASE"/>
    <property type="match status" value="1"/>
</dbReference>
<evidence type="ECO:0000313" key="12">
    <source>
        <dbReference type="Proteomes" id="UP000005555"/>
    </source>
</evidence>
<dbReference type="EMBL" id="AAPI01000006">
    <property type="protein sequence ID" value="EAS46451.1"/>
    <property type="molecule type" value="Genomic_DNA"/>
</dbReference>
<dbReference type="STRING" id="314287.GB2207_06353"/>
<organism evidence="11 12">
    <name type="scientific">gamma proteobacterium HTCC2207</name>
    <dbReference type="NCBI Taxonomy" id="314287"/>
    <lineage>
        <taxon>Bacteria</taxon>
        <taxon>Pseudomonadati</taxon>
        <taxon>Pseudomonadota</taxon>
        <taxon>Gammaproteobacteria</taxon>
        <taxon>Cellvibrionales</taxon>
        <taxon>Porticoccaceae</taxon>
        <taxon>SAR92 clade</taxon>
    </lineage>
</organism>
<dbReference type="NCBIfam" id="TIGR00546">
    <property type="entry name" value="lnt"/>
    <property type="match status" value="1"/>
</dbReference>
<comment type="caution">
    <text evidence="11">The sequence shown here is derived from an EMBL/GenBank/DDBJ whole genome shotgun (WGS) entry which is preliminary data.</text>
</comment>
<dbReference type="GO" id="GO:0042158">
    <property type="term" value="P:lipoprotein biosynthetic process"/>
    <property type="evidence" value="ECO:0007669"/>
    <property type="project" value="UniProtKB-UniRule"/>
</dbReference>
<dbReference type="GO" id="GO:0005886">
    <property type="term" value="C:plasma membrane"/>
    <property type="evidence" value="ECO:0007669"/>
    <property type="project" value="UniProtKB-SubCell"/>
</dbReference>
<dbReference type="Pfam" id="PF20154">
    <property type="entry name" value="LNT_N"/>
    <property type="match status" value="1"/>
</dbReference>
<keyword evidence="6 9" id="KW-1133">Transmembrane helix</keyword>
<gene>
    <name evidence="9 11" type="primary">lnt</name>
    <name evidence="11" type="ORF">GB2207_06353</name>
</gene>
<keyword evidence="4 9" id="KW-0808">Transferase</keyword>
<protein>
    <recommendedName>
        <fullName evidence="9">Apolipoprotein N-acyltransferase</fullName>
        <shortName evidence="9">ALP N-acyltransferase</shortName>
        <ecNumber evidence="9">2.3.1.269</ecNumber>
    </recommendedName>
</protein>
<evidence type="ECO:0000256" key="1">
    <source>
        <dbReference type="ARBA" id="ARBA00004651"/>
    </source>
</evidence>
<keyword evidence="3 9" id="KW-1003">Cell membrane</keyword>
<comment type="pathway">
    <text evidence="9">Protein modification; lipoprotein biosynthesis (N-acyl transfer).</text>
</comment>
<dbReference type="eggNOG" id="COG0815">
    <property type="taxonomic scope" value="Bacteria"/>
</dbReference>
<dbReference type="OrthoDB" id="9804277at2"/>
<dbReference type="InterPro" id="IPR004563">
    <property type="entry name" value="Apolipo_AcylTrfase"/>
</dbReference>
<evidence type="ECO:0000256" key="9">
    <source>
        <dbReference type="HAMAP-Rule" id="MF_01148"/>
    </source>
</evidence>
<dbReference type="InterPro" id="IPR036526">
    <property type="entry name" value="C-N_Hydrolase_sf"/>
</dbReference>
<evidence type="ECO:0000313" key="11">
    <source>
        <dbReference type="EMBL" id="EAS46451.1"/>
    </source>
</evidence>
<comment type="similarity">
    <text evidence="2 9">Belongs to the CN hydrolase family. Apolipoprotein N-acyltransferase subfamily.</text>
</comment>
<feature type="transmembrane region" description="Helical" evidence="9">
    <location>
        <begin position="85"/>
        <end position="111"/>
    </location>
</feature>
<dbReference type="GO" id="GO:0016410">
    <property type="term" value="F:N-acyltransferase activity"/>
    <property type="evidence" value="ECO:0007669"/>
    <property type="project" value="UniProtKB-UniRule"/>
</dbReference>
<comment type="function">
    <text evidence="9">Catalyzes the phospholipid dependent N-acylation of the N-terminal cysteine of apolipoprotein, the last step in lipoprotein maturation.</text>
</comment>
<dbReference type="InterPro" id="IPR003010">
    <property type="entry name" value="C-N_Hydrolase"/>
</dbReference>
<dbReference type="SUPFAM" id="SSF56317">
    <property type="entry name" value="Carbon-nitrogen hydrolase"/>
    <property type="match status" value="1"/>
</dbReference>
<dbReference type="UniPathway" id="UPA00666"/>
<evidence type="ECO:0000256" key="5">
    <source>
        <dbReference type="ARBA" id="ARBA00022692"/>
    </source>
</evidence>
<keyword evidence="12" id="KW-1185">Reference proteome</keyword>
<comment type="subcellular location">
    <subcellularLocation>
        <location evidence="1 9">Cell membrane</location>
        <topology evidence="1 9">Multi-pass membrane protein</topology>
    </subcellularLocation>
</comment>
<evidence type="ECO:0000256" key="7">
    <source>
        <dbReference type="ARBA" id="ARBA00023136"/>
    </source>
</evidence>
<comment type="catalytic activity">
    <reaction evidence="9">
        <text>N-terminal S-1,2-diacyl-sn-glyceryl-L-cysteinyl-[lipoprotein] + a glycerophospholipid = N-acyl-S-1,2-diacyl-sn-glyceryl-L-cysteinyl-[lipoprotein] + a 2-acyl-sn-glycero-3-phospholipid + H(+)</text>
        <dbReference type="Rhea" id="RHEA:48228"/>
        <dbReference type="Rhea" id="RHEA-COMP:14681"/>
        <dbReference type="Rhea" id="RHEA-COMP:14684"/>
        <dbReference type="ChEBI" id="CHEBI:15378"/>
        <dbReference type="ChEBI" id="CHEBI:136912"/>
        <dbReference type="ChEBI" id="CHEBI:140656"/>
        <dbReference type="ChEBI" id="CHEBI:140657"/>
        <dbReference type="ChEBI" id="CHEBI:140660"/>
        <dbReference type="EC" id="2.3.1.269"/>
    </reaction>
</comment>
<evidence type="ECO:0000256" key="3">
    <source>
        <dbReference type="ARBA" id="ARBA00022475"/>
    </source>
</evidence>